<dbReference type="RefSeq" id="XP_046018306.1">
    <property type="nucleotide sequence ID" value="XM_046152233.1"/>
</dbReference>
<feature type="compositionally biased region" description="Low complexity" evidence="2">
    <location>
        <begin position="415"/>
        <end position="428"/>
    </location>
</feature>
<comment type="caution">
    <text evidence="3">The sequence shown here is derived from an EMBL/GenBank/DDBJ whole genome shotgun (WGS) entry which is preliminary data.</text>
</comment>
<feature type="coiled-coil region" evidence="1">
    <location>
        <begin position="656"/>
        <end position="691"/>
    </location>
</feature>
<feature type="compositionally biased region" description="Acidic residues" evidence="2">
    <location>
        <begin position="297"/>
        <end position="308"/>
    </location>
</feature>
<dbReference type="EMBL" id="JAGTJQ010000001">
    <property type="protein sequence ID" value="KAH7040251.1"/>
    <property type="molecule type" value="Genomic_DNA"/>
</dbReference>
<sequence length="1015" mass="112316">MARRRRNHNFKIHVDPSCLSEPMDDEPAEAKVGDGSEELADSVQLTNEVTPDDQTTAEAEEEGQEGPQDVDIEHQEPGEQEQSIQADPEASLLSHNDGPLDQSEHQSELTEDSNTDVSELADLQNSVQDGSRIESSEVPELDVSQADVEAETSVDVSSSEQLLPKTVDSEESEPAEVEMAHEDASMAPEESVSHQVDDDISHISEDASMLQSEVSGGSSDPSASSTVRPSIEHDDDGEPQAQDEPSQSRRTSQRTEELIAAAARGIIAHIDQHTQSRHSAEQDIEEDSILSTRTDQDVNEESFADDSELDHNNTHSHISRGSLPKDDGGESSSQHEGTDEEVFSDKSPRSSVGSYDAGSESGKRKSYTDDRSTVTRSPRVSDISQYDREEFIPTTRSTPRPRFRTTSDVRAMQMSSPSGSVYGGSPRSPRSPKRTHPTGSRLGTPTSSTQYSPKKGSTPPRFKAIKEAPLVLLHVTLVPLHWAWGDLVNSLESSDLSDEMKGLRDAWRVLQDRIGDTVVERGILLGHPQNDYELLEERLLEALELPQRRRARILECGHYLGPSNETTVSESEESEDEFGYQRRTSGNNKRHWCSTCRNEIRLEELGSSRVFRVKVYASNGLMRAGAWAACWKEMERVDVEIEPIVESSVQDELVRLAAMQEEREFTAREEQEIAREVAQRYEEEKAAEEQAAFAARAIEYHPMEQQVIAAVPTLEQEQSRMSLPPAMPTQSHEPEPVNFYPTPSPPSEESAKPRATAQEDEYAPPPSPRSPSEEAQERRDNRRKQFQGASLPELLLAALKVLLQDRKNLVIIALSVVALLFALRTAPSTPLHEPLMREVMDTVPQLHVTTAVHTQQIISQVPTAAVEAEPVIESALKADTAIAVESSEAPQSVQLQEANEVVANVAVPARAEPVTIDVNLELHRAASQPPPQVKKSSPLELDAEPFTPKPDTGLELVQSRSRKPVVLKETIKVYRTVTETQVEFETLVETIRVYATETYQPQQAEATAKRLEIGA</sequence>
<feature type="compositionally biased region" description="Low complexity" evidence="2">
    <location>
        <begin position="393"/>
        <end position="406"/>
    </location>
</feature>
<feature type="region of interest" description="Disordered" evidence="2">
    <location>
        <begin position="1"/>
        <end position="460"/>
    </location>
</feature>
<name>A0A9P8YGT4_9PEZI</name>
<feature type="compositionally biased region" description="Basic and acidic residues" evidence="2">
    <location>
        <begin position="270"/>
        <end position="281"/>
    </location>
</feature>
<feature type="region of interest" description="Disordered" evidence="2">
    <location>
        <begin position="925"/>
        <end position="954"/>
    </location>
</feature>
<feature type="compositionally biased region" description="Basic and acidic residues" evidence="2">
    <location>
        <begin position="191"/>
        <end position="205"/>
    </location>
</feature>
<evidence type="ECO:0008006" key="5">
    <source>
        <dbReference type="Google" id="ProtNLM"/>
    </source>
</evidence>
<dbReference type="AlphaFoldDB" id="A0A9P8YGT4"/>
<feature type="compositionally biased region" description="Basic residues" evidence="2">
    <location>
        <begin position="1"/>
        <end position="11"/>
    </location>
</feature>
<keyword evidence="1" id="KW-0175">Coiled coil</keyword>
<dbReference type="OrthoDB" id="5369448at2759"/>
<feature type="compositionally biased region" description="Polar residues" evidence="2">
    <location>
        <begin position="437"/>
        <end position="452"/>
    </location>
</feature>
<evidence type="ECO:0000256" key="2">
    <source>
        <dbReference type="SAM" id="MobiDB-lite"/>
    </source>
</evidence>
<accession>A0A9P8YGT4</accession>
<evidence type="ECO:0000256" key="1">
    <source>
        <dbReference type="SAM" id="Coils"/>
    </source>
</evidence>
<feature type="compositionally biased region" description="Low complexity" evidence="2">
    <location>
        <begin position="259"/>
        <end position="269"/>
    </location>
</feature>
<protein>
    <recommendedName>
        <fullName evidence="5">Pathway-specific nitrogen regulator</fullName>
    </recommendedName>
</protein>
<dbReference type="GeneID" id="70181779"/>
<reference evidence="3" key="1">
    <citation type="journal article" date="2021" name="Nat. Commun.">
        <title>Genetic determinants of endophytism in the Arabidopsis root mycobiome.</title>
        <authorList>
            <person name="Mesny F."/>
            <person name="Miyauchi S."/>
            <person name="Thiergart T."/>
            <person name="Pickel B."/>
            <person name="Atanasova L."/>
            <person name="Karlsson M."/>
            <person name="Huettel B."/>
            <person name="Barry K.W."/>
            <person name="Haridas S."/>
            <person name="Chen C."/>
            <person name="Bauer D."/>
            <person name="Andreopoulos W."/>
            <person name="Pangilinan J."/>
            <person name="LaButti K."/>
            <person name="Riley R."/>
            <person name="Lipzen A."/>
            <person name="Clum A."/>
            <person name="Drula E."/>
            <person name="Henrissat B."/>
            <person name="Kohler A."/>
            <person name="Grigoriev I.V."/>
            <person name="Martin F.M."/>
            <person name="Hacquard S."/>
        </authorList>
    </citation>
    <scope>NUCLEOTIDE SEQUENCE</scope>
    <source>
        <strain evidence="3">MPI-CAGE-CH-0230</strain>
    </source>
</reference>
<feature type="compositionally biased region" description="Basic and acidic residues" evidence="2">
    <location>
        <begin position="361"/>
        <end position="373"/>
    </location>
</feature>
<evidence type="ECO:0000313" key="4">
    <source>
        <dbReference type="Proteomes" id="UP000756346"/>
    </source>
</evidence>
<gene>
    <name evidence="3" type="ORF">B0I36DRAFT_310275</name>
</gene>
<dbReference type="Proteomes" id="UP000756346">
    <property type="component" value="Unassembled WGS sequence"/>
</dbReference>
<feature type="region of interest" description="Disordered" evidence="2">
    <location>
        <begin position="715"/>
        <end position="786"/>
    </location>
</feature>
<proteinExistence type="predicted"/>
<feature type="region of interest" description="Disordered" evidence="2">
    <location>
        <begin position="563"/>
        <end position="587"/>
    </location>
</feature>
<feature type="compositionally biased region" description="Low complexity" evidence="2">
    <location>
        <begin position="212"/>
        <end position="225"/>
    </location>
</feature>
<feature type="compositionally biased region" description="Acidic residues" evidence="2">
    <location>
        <begin position="58"/>
        <end position="70"/>
    </location>
</feature>
<organism evidence="3 4">
    <name type="scientific">Microdochium trichocladiopsis</name>
    <dbReference type="NCBI Taxonomy" id="1682393"/>
    <lineage>
        <taxon>Eukaryota</taxon>
        <taxon>Fungi</taxon>
        <taxon>Dikarya</taxon>
        <taxon>Ascomycota</taxon>
        <taxon>Pezizomycotina</taxon>
        <taxon>Sordariomycetes</taxon>
        <taxon>Xylariomycetidae</taxon>
        <taxon>Xylariales</taxon>
        <taxon>Microdochiaceae</taxon>
        <taxon>Microdochium</taxon>
    </lineage>
</organism>
<evidence type="ECO:0000313" key="3">
    <source>
        <dbReference type="EMBL" id="KAH7040251.1"/>
    </source>
</evidence>
<keyword evidence="4" id="KW-1185">Reference proteome</keyword>
<feature type="compositionally biased region" description="Basic and acidic residues" evidence="2">
    <location>
        <begin position="771"/>
        <end position="780"/>
    </location>
</feature>
<feature type="compositionally biased region" description="Polar residues" evidence="2">
    <location>
        <begin position="374"/>
        <end position="384"/>
    </location>
</feature>